<keyword evidence="10" id="KW-1185">Reference proteome</keyword>
<dbReference type="SUPFAM" id="SSF49899">
    <property type="entry name" value="Concanavalin A-like lectins/glucanases"/>
    <property type="match status" value="2"/>
</dbReference>
<feature type="compositionally biased region" description="Polar residues" evidence="6">
    <location>
        <begin position="2399"/>
        <end position="2410"/>
    </location>
</feature>
<feature type="repeat" description="CSPG" evidence="5">
    <location>
        <begin position="1978"/>
        <end position="2066"/>
    </location>
</feature>
<feature type="region of interest" description="Disordered" evidence="6">
    <location>
        <begin position="2208"/>
        <end position="2256"/>
    </location>
</feature>
<dbReference type="InterPro" id="IPR051561">
    <property type="entry name" value="FRAS1_ECM"/>
</dbReference>
<evidence type="ECO:0000256" key="1">
    <source>
        <dbReference type="ARBA" id="ARBA00022729"/>
    </source>
</evidence>
<sequence length="2440" mass="272310">MTTMTNRLNPVLFGVCQIVVVFHLLQGALGSRSDANEASFYGESYVFTPVREASSSNSVSLQFRSHRPQGLLLLAAGQTDYVVVQLNAGIVETRVNLGSGEAVTFSARGVRLDDSRWHEVLVNRTLDTVYLAVDGIDAGQATTPGTYHDLNIDLGVLLGGTGNLKEEFYRGAKSFRGCLRSVFFNGHDILKEAKELKSAQNAFQVAWHCDDEFTASSNSPISLSSDTSFVAFPHLRIYPQSDGGVFSCEVKTRSPDAVILFNSGQGAAWEDFIAVELVDGRPKLSIDKGSGVIEVWLDYPVSDGKWHKLEVSVSETVAELQIDTEKNLTRFHLGGQNYLNLAGHVYLGGVGFKTRSHAIRLGLVSLLGKSAMKGSMVGCLRNIMMNSRTFGFHQIEVSRLIDPDCAWEFPCSQDPCLPGAQCTELEGTDFRCDCGEQVCVKDTFRSDFDDWNEDTRGIVSVSELKVVKGGVVVINQEVIQLNRALFSNGLTEEHVVFTVKDRPKSGSIEIKNSRGSHSANTFTLRELTSNSIVYRHYGGEEEIDSFTIELTFNSLLHRQEAKLKDKYEFVVPVRVQAPKSSNLEVVLSYGNIISVTPGAKIRITPAILNVPSSDIDSSKLRFVINYLRQARSMFERSDEPKISVTSFTLKDVQDGYIWFQHNGDRIVYTKVNVTDGVSVSESADFRFKEEELQVSIANNTGITLSYGSHRLITNFNLSAVTNAPLEDIELRYHITKPPAYGTLQRMEHQSSKWVDVETFSQRHLNSGRIRYLHLPSSKISNYDNFKFEVSAQDVKKESLGFQIQFKTVVLSVEHSSNLVLSKTSFGKFSNTSLSVISNAENLDFQKIVYMMLRPPQKGDLYLIPQDVTNPVIFSQVSPLKTDDNFTQQDVNNGHVYYKFNKPGFEKVNDFADLQAAYYGFIIMVRPRILYTPESSTSVQMVNNGLLGVPEGGSALITERDLSVKMDKFKRFTLSIINYPSHGHIEIVNPDTGKIERGNASFFTMSEISAKKVLYKHDDSENQSDFFTFSSSIVFDDSQSSLPDEIQEFSGTFHIAMKMINDNAPVRSVSKIFKVASGQSKVLSIKDLAFTDPDIDFDDSLLSYHRQPIPNGDIINAGTKVSVYNFTQSDLIKGNLIFQHKGNSYTRTPISVSDGQFITTSIFEIQASSPYVMAGNNTGVTVLQGKLALITPYNLSIETNMDFDEQDATFQLVQEPEHGQLRVSGRQVLRFSYRDVLRGLVRYWHDGTMEMDDKFTFTVSINSFKSPVTTFKITVEVEGVNEPPQIVHNGLLRVLAYQTKAISKDILQVSHKGYEPWEIEYIITRLPQYGHLIIGGKTVKQGEAPEFNQADINAGRVQYASESPSQLSDTMVFDVGTDVQSLRHIEFLIEIVPLTLPQNKANATVMEGGSIVLLMKTLALKGRLAQNREVRFTVERAPVHGRVVLRSGSRDTHVSKFSYSDISRGRVHYVHDGSESLSDEMAIKTEVPDASTVSQVTTLYLKVTSVDDQPPRIVVNTGLDVWTGSITLLTNEHLQASDSDSTSSQVEFRVTAPTNGHLAFLNNTFKHILRFTQRDIDSGQLVFVHKGNENGEFQFQATDGRNKDDYKIFRIRARPVQLSVMVNETVKAFPRTLELISNRTLLVKTSAENFSQPIVFTVVEPRPRKGRLVTVVGAQTLDINSFTQEEVNEGKVFFLPTSHPKDWSDGEGIYFEISTTYAQPLKKKMLQISISFSNLHQGNYRRVLKVIEPVVAEGEQVTISADLFNSSKMLESLNAYKEDIRVEFSFVASVHNGYLWFRDMTAEMGDTFTQEDLNKGSLVYKHDHSDTVYDWFQFGVMMLVPRSVSEATASMYQVFNFTVDIEPLNDAPFELLTRHPKIIVKQGSEVTLNSFNLSTVDLDTGPEGIVYIILTQPDNGMFVKKSQPLVRLTAFTQKDIDDGDIIFKHDGTRKASSSMYFKVWDTVFDPWFANMDIFVTALEIEVASDRMVPLIQGSRSVTLSSPHLKVTTNGDPDTLVYKVIQAPQFGKLRKSGVQVTDFTQLDLESGALVYTQNTDSPGEDFFVCNIALLNQDCHKDAVQFDIIMKPLVRQGPLLSSPGSHVAITRASLDASELAQITNDNPRFEISSPPEHGKIMKKNRMRKRSVDSQENFTPVSEFTFEDVLYTRVYYVASQGGAKQDSFKYKLTAAGVPPAEGELVIQLEPLDDKDQMETDISGQGEETPISPEHDSDDTGVSERGDDDEEKDSAGQGKVSGASVGSDDGNTNVIIIATVVSLLTILVVVVVLVILFLRRRKQKRSGSMEEEKQYKPRPYISGPLQLDQPHVLIEPKHDDTSLTPMSAEDAALVEPFEENTYMNTSLVSPQYSDRPTTSLGYRPGTPPGSPDVTQSDQASEDMERRSTMTSGRDSNASTDLMDWTLMDPDLLQHCRTTTPVLRSNQYWL</sequence>
<dbReference type="PROSITE" id="PS50025">
    <property type="entry name" value="LAM_G_DOMAIN"/>
    <property type="match status" value="2"/>
</dbReference>
<feature type="repeat" description="CSPG" evidence="5">
    <location>
        <begin position="2083"/>
        <end position="2185"/>
    </location>
</feature>
<dbReference type="Pfam" id="PF16184">
    <property type="entry name" value="Cadherin_3"/>
    <property type="match status" value="12"/>
</dbReference>
<feature type="region of interest" description="Disordered" evidence="6">
    <location>
        <begin position="2355"/>
        <end position="2411"/>
    </location>
</feature>
<feature type="repeat" description="CSPG" evidence="5">
    <location>
        <begin position="1282"/>
        <end position="1375"/>
    </location>
</feature>
<feature type="repeat" description="CSPG" evidence="5">
    <location>
        <begin position="693"/>
        <end position="790"/>
    </location>
</feature>
<feature type="compositionally biased region" description="Acidic residues" evidence="6">
    <location>
        <begin position="2227"/>
        <end position="2243"/>
    </location>
</feature>
<keyword evidence="7" id="KW-0812">Transmembrane</keyword>
<protein>
    <submittedName>
        <fullName evidence="11">Chondroitin sulfate proteoglycan 4</fullName>
    </submittedName>
</protein>
<dbReference type="Gene3D" id="2.60.120.200">
    <property type="match status" value="2"/>
</dbReference>
<evidence type="ECO:0000256" key="4">
    <source>
        <dbReference type="PROSITE-ProRule" id="PRU00122"/>
    </source>
</evidence>
<evidence type="ECO:0000256" key="7">
    <source>
        <dbReference type="SAM" id="Phobius"/>
    </source>
</evidence>
<feature type="region of interest" description="Disordered" evidence="6">
    <location>
        <begin position="2297"/>
        <end position="2316"/>
    </location>
</feature>
<keyword evidence="1 8" id="KW-0732">Signal</keyword>
<keyword evidence="2" id="KW-0677">Repeat</keyword>
<feature type="repeat" description="CSPG" evidence="5">
    <location>
        <begin position="1868"/>
        <end position="1959"/>
    </location>
</feature>
<dbReference type="InterPro" id="IPR013320">
    <property type="entry name" value="ConA-like_dom_sf"/>
</dbReference>
<evidence type="ECO:0000256" key="2">
    <source>
        <dbReference type="ARBA" id="ARBA00022737"/>
    </source>
</evidence>
<comment type="caution">
    <text evidence="4">Lacks conserved residue(s) required for the propagation of feature annotation.</text>
</comment>
<evidence type="ECO:0000256" key="8">
    <source>
        <dbReference type="SAM" id="SignalP"/>
    </source>
</evidence>
<feature type="domain" description="Laminin G" evidence="9">
    <location>
        <begin position="37"/>
        <end position="209"/>
    </location>
</feature>
<evidence type="ECO:0000313" key="10">
    <source>
        <dbReference type="Proteomes" id="UP000694888"/>
    </source>
</evidence>
<dbReference type="SMART" id="SM00282">
    <property type="entry name" value="LamG"/>
    <property type="match status" value="2"/>
</dbReference>
<feature type="repeat" description="CSPG" evidence="5">
    <location>
        <begin position="937"/>
        <end position="1031"/>
    </location>
</feature>
<dbReference type="CDD" id="cd00110">
    <property type="entry name" value="LamG"/>
    <property type="match status" value="2"/>
</dbReference>
<keyword evidence="3" id="KW-0325">Glycoprotein</keyword>
<keyword evidence="7" id="KW-0472">Membrane</keyword>
<proteinExistence type="predicted"/>
<dbReference type="Proteomes" id="UP000694888">
    <property type="component" value="Unplaced"/>
</dbReference>
<dbReference type="InterPro" id="IPR039005">
    <property type="entry name" value="CSPG_rpt"/>
</dbReference>
<feature type="compositionally biased region" description="Polar residues" evidence="6">
    <location>
        <begin position="2355"/>
        <end position="2371"/>
    </location>
</feature>
<name>A0ABM0JYM0_APLCA</name>
<dbReference type="PANTHER" id="PTHR45739:SF12">
    <property type="entry name" value="CHONDROITIN SULFATE PROTEOGLYCAN 4-LIKE ISOFORM X2"/>
    <property type="match status" value="1"/>
</dbReference>
<feature type="transmembrane region" description="Helical" evidence="7">
    <location>
        <begin position="2265"/>
        <end position="2289"/>
    </location>
</feature>
<gene>
    <name evidence="11" type="primary">LOC101850497</name>
</gene>
<evidence type="ECO:0000256" key="3">
    <source>
        <dbReference type="ARBA" id="ARBA00023180"/>
    </source>
</evidence>
<evidence type="ECO:0000259" key="9">
    <source>
        <dbReference type="PROSITE" id="PS50025"/>
    </source>
</evidence>
<keyword evidence="7" id="KW-1133">Transmembrane helix</keyword>
<accession>A0ABM0JYM0</accession>
<feature type="signal peptide" evidence="8">
    <location>
        <begin position="1"/>
        <end position="30"/>
    </location>
</feature>
<dbReference type="RefSeq" id="XP_005104611.1">
    <property type="nucleotide sequence ID" value="XM_005104554.3"/>
</dbReference>
<evidence type="ECO:0000256" key="5">
    <source>
        <dbReference type="PROSITE-ProRule" id="PRU01201"/>
    </source>
</evidence>
<reference evidence="11" key="1">
    <citation type="submission" date="2025-08" db="UniProtKB">
        <authorList>
            <consortium name="RefSeq"/>
        </authorList>
    </citation>
    <scope>IDENTIFICATION</scope>
</reference>
<dbReference type="Pfam" id="PF02210">
    <property type="entry name" value="Laminin_G_2"/>
    <property type="match status" value="2"/>
</dbReference>
<feature type="repeat" description="CSPG" evidence="5">
    <location>
        <begin position="1063"/>
        <end position="1154"/>
    </location>
</feature>
<feature type="repeat" description="CSPG" evidence="5">
    <location>
        <begin position="1509"/>
        <end position="1599"/>
    </location>
</feature>
<feature type="domain" description="Laminin G" evidence="9">
    <location>
        <begin position="219"/>
        <end position="405"/>
    </location>
</feature>
<evidence type="ECO:0000256" key="6">
    <source>
        <dbReference type="SAM" id="MobiDB-lite"/>
    </source>
</evidence>
<dbReference type="InterPro" id="IPR001791">
    <property type="entry name" value="Laminin_G"/>
</dbReference>
<feature type="repeat" description="CSPG" evidence="5">
    <location>
        <begin position="1393"/>
        <end position="1485"/>
    </location>
</feature>
<feature type="chain" id="PRO_5045627558" evidence="8">
    <location>
        <begin position="31"/>
        <end position="2440"/>
    </location>
</feature>
<dbReference type="PROSITE" id="PS51854">
    <property type="entry name" value="CSPG"/>
    <property type="match status" value="10"/>
</dbReference>
<evidence type="ECO:0000313" key="11">
    <source>
        <dbReference type="RefSeq" id="XP_005104611.1"/>
    </source>
</evidence>
<organism evidence="10 11">
    <name type="scientific">Aplysia californica</name>
    <name type="common">California sea hare</name>
    <dbReference type="NCBI Taxonomy" id="6500"/>
    <lineage>
        <taxon>Eukaryota</taxon>
        <taxon>Metazoa</taxon>
        <taxon>Spiralia</taxon>
        <taxon>Lophotrochozoa</taxon>
        <taxon>Mollusca</taxon>
        <taxon>Gastropoda</taxon>
        <taxon>Heterobranchia</taxon>
        <taxon>Euthyneura</taxon>
        <taxon>Tectipleura</taxon>
        <taxon>Aplysiida</taxon>
        <taxon>Aplysioidea</taxon>
        <taxon>Aplysiidae</taxon>
        <taxon>Aplysia</taxon>
    </lineage>
</organism>
<dbReference type="GeneID" id="101850497"/>
<feature type="repeat" description="CSPG" evidence="5">
    <location>
        <begin position="1170"/>
        <end position="1259"/>
    </location>
</feature>
<dbReference type="PANTHER" id="PTHR45739">
    <property type="entry name" value="MATRIX PROTEIN, PUTATIVE-RELATED"/>
    <property type="match status" value="1"/>
</dbReference>